<protein>
    <submittedName>
        <fullName evidence="1">Uncharacterized protein</fullName>
    </submittedName>
</protein>
<dbReference type="EMBL" id="CP029551">
    <property type="protein sequence ID" value="AWN35773.1"/>
    <property type="molecule type" value="Genomic_DNA"/>
</dbReference>
<dbReference type="KEGG" id="meti:DK427_08455"/>
<organism evidence="1 2">
    <name type="scientific">Methylobacterium radiodurans</name>
    <dbReference type="NCBI Taxonomy" id="2202828"/>
    <lineage>
        <taxon>Bacteria</taxon>
        <taxon>Pseudomonadati</taxon>
        <taxon>Pseudomonadota</taxon>
        <taxon>Alphaproteobacteria</taxon>
        <taxon>Hyphomicrobiales</taxon>
        <taxon>Methylobacteriaceae</taxon>
        <taxon>Methylobacterium</taxon>
    </lineage>
</organism>
<dbReference type="OrthoDB" id="7998366at2"/>
<proteinExistence type="predicted"/>
<dbReference type="AlphaFoldDB" id="A0A2U8VQ56"/>
<name>A0A2U8VQ56_9HYPH</name>
<dbReference type="RefSeq" id="WP_109950888.1">
    <property type="nucleotide sequence ID" value="NZ_CP029551.1"/>
</dbReference>
<evidence type="ECO:0000313" key="1">
    <source>
        <dbReference type="EMBL" id="AWN35773.1"/>
    </source>
</evidence>
<sequence length="66" mass="7336">MTTFTCAVGFFVLTCSAPDPVPDAARFCQTVEAPVRYSRTDTAETRRQLRALNAKWRAVCAPQGER</sequence>
<reference evidence="1 2" key="1">
    <citation type="submission" date="2018-05" db="EMBL/GenBank/DDBJ databases">
        <title>Complete Genome Sequence of Methylobacterium sp. 17Sr1-43.</title>
        <authorList>
            <person name="Srinivasan S."/>
        </authorList>
    </citation>
    <scope>NUCLEOTIDE SEQUENCE [LARGE SCALE GENOMIC DNA]</scope>
    <source>
        <strain evidence="1 2">17Sr1-43</strain>
    </source>
</reference>
<gene>
    <name evidence="1" type="ORF">DK427_08455</name>
</gene>
<accession>A0A2U8VQ56</accession>
<evidence type="ECO:0000313" key="2">
    <source>
        <dbReference type="Proteomes" id="UP000246058"/>
    </source>
</evidence>
<dbReference type="Proteomes" id="UP000246058">
    <property type="component" value="Chromosome"/>
</dbReference>
<keyword evidence="2" id="KW-1185">Reference proteome</keyword>